<dbReference type="InterPro" id="IPR000387">
    <property type="entry name" value="Tyr_Pase_dom"/>
</dbReference>
<evidence type="ECO:0000313" key="4">
    <source>
        <dbReference type="Proteomes" id="UP000750711"/>
    </source>
</evidence>
<accession>A0A9P8RSR9</accession>
<dbReference type="PANTHER" id="PTHR10367">
    <property type="entry name" value="MRNA-CAPPING ENZYME"/>
    <property type="match status" value="1"/>
</dbReference>
<dbReference type="Pfam" id="PF12697">
    <property type="entry name" value="Abhydrolase_6"/>
    <property type="match status" value="1"/>
</dbReference>
<dbReference type="InterPro" id="IPR000073">
    <property type="entry name" value="AB_hydrolase_1"/>
</dbReference>
<dbReference type="SUPFAM" id="SSF53474">
    <property type="entry name" value="alpha/beta-Hydrolases"/>
    <property type="match status" value="1"/>
</dbReference>
<dbReference type="EMBL" id="JAGHQM010000118">
    <property type="protein sequence ID" value="KAH0565246.1"/>
    <property type="molecule type" value="Genomic_DNA"/>
</dbReference>
<dbReference type="Proteomes" id="UP000750711">
    <property type="component" value="Unassembled WGS sequence"/>
</dbReference>
<dbReference type="PROSITE" id="PS50056">
    <property type="entry name" value="TYR_PHOSPHATASE_2"/>
    <property type="match status" value="1"/>
</dbReference>
<feature type="compositionally biased region" description="Polar residues" evidence="1">
    <location>
        <begin position="30"/>
        <end position="44"/>
    </location>
</feature>
<dbReference type="PANTHER" id="PTHR10367:SF25">
    <property type="entry name" value="DUAL SPECIFICITY PHOSPHATASE CATALYTIC DOMAIN PROTEIN (AFU_ORTHOLOGUE AFUA_1G03540)"/>
    <property type="match status" value="1"/>
</dbReference>
<keyword evidence="4" id="KW-1185">Reference proteome</keyword>
<dbReference type="InterPro" id="IPR016130">
    <property type="entry name" value="Tyr_Pase_AS"/>
</dbReference>
<sequence>MVQLAGICGAVSCLWLIRSRLSKGPDRRSQQQSKAAESTNEIADNQKINVRPSSRAGSAGIDLPGCGLSSFEPKSWDAYTVSALVELLALIIERYRDNGTGQGIILIGHSMGCSLAAILASSTSPHQSRITDHTLGLVGICPRSSRLSEKETVAVRRLLWVPNVLFDLWRRWDGRGGTESASVSRYVGKEADLETKELQQTFNEQSKTAVWRRMVGGLLDKKGEDGRLIDGLPGREVWSGLEIPVLLVTGEADTITGPKEVEKIAEFLGKSGAGYKLSNDAAGGAIPDTATIIDASIEKSGRSSGVTAKDDSLSTQFANQVDGAPEAQTSIASVIIPKPRKLLKLTILPAPASHALIYTSSSCHILSGLISDFLAAHVDPRLSLSWQLQYLATDGKWELKNLIKWQAVIPVSGVIGGVFRAMKTLREADERHNPNRFAEEWGPAGSGEARIGDVVDIGHDSPVYDPHGLELGGVRYHKFPTVSKIPPMPSEVNSFIEVIDRLLAERNSRASQSSDPEKVIVRKAHDQDLVIGVHCHYGFNRTGFFICSYLIERRQYSVQKAIDEFARERPPGIRHGHFIDELFVRYCVGLKRVPTL</sequence>
<reference evidence="3" key="1">
    <citation type="submission" date="2021-03" db="EMBL/GenBank/DDBJ databases">
        <title>Comparative genomics and phylogenomic investigation of the class Geoglossomycetes provide insights into ecological specialization and systematics.</title>
        <authorList>
            <person name="Melie T."/>
            <person name="Pirro S."/>
            <person name="Miller A.N."/>
            <person name="Quandt A."/>
        </authorList>
    </citation>
    <scope>NUCLEOTIDE SEQUENCE</scope>
    <source>
        <strain evidence="3">CAQ_001_2017</strain>
    </source>
</reference>
<organism evidence="3 4">
    <name type="scientific">Trichoglossum hirsutum</name>
    <dbReference type="NCBI Taxonomy" id="265104"/>
    <lineage>
        <taxon>Eukaryota</taxon>
        <taxon>Fungi</taxon>
        <taxon>Dikarya</taxon>
        <taxon>Ascomycota</taxon>
        <taxon>Pezizomycotina</taxon>
        <taxon>Geoglossomycetes</taxon>
        <taxon>Geoglossales</taxon>
        <taxon>Geoglossaceae</taxon>
        <taxon>Trichoglossum</taxon>
    </lineage>
</organism>
<dbReference type="GO" id="GO:0006370">
    <property type="term" value="P:7-methylguanosine mRNA capping"/>
    <property type="evidence" value="ECO:0007669"/>
    <property type="project" value="TreeGrafter"/>
</dbReference>
<dbReference type="CDD" id="cd14502">
    <property type="entry name" value="RNA_5'-triphosphatase"/>
    <property type="match status" value="1"/>
</dbReference>
<dbReference type="GO" id="GO:0004484">
    <property type="term" value="F:mRNA guanylyltransferase activity"/>
    <property type="evidence" value="ECO:0007669"/>
    <property type="project" value="TreeGrafter"/>
</dbReference>
<gene>
    <name evidence="3" type="ORF">GP486_001360</name>
</gene>
<dbReference type="InterPro" id="IPR029058">
    <property type="entry name" value="AB_hydrolase_fold"/>
</dbReference>
<dbReference type="InterPro" id="IPR051029">
    <property type="entry name" value="mRNA_Capping_Enz/RNA_Phosphat"/>
</dbReference>
<feature type="domain" description="Tyrosine specific protein phosphatases" evidence="2">
    <location>
        <begin position="493"/>
        <end position="570"/>
    </location>
</feature>
<protein>
    <recommendedName>
        <fullName evidence="2">Tyrosine specific protein phosphatases domain-containing protein</fullName>
    </recommendedName>
</protein>
<name>A0A9P8RSR9_9PEZI</name>
<comment type="caution">
    <text evidence="3">The sequence shown here is derived from an EMBL/GenBank/DDBJ whole genome shotgun (WGS) entry which is preliminary data.</text>
</comment>
<dbReference type="Pfam" id="PF00782">
    <property type="entry name" value="DSPc"/>
    <property type="match status" value="1"/>
</dbReference>
<proteinExistence type="predicted"/>
<dbReference type="Gene3D" id="3.90.190.10">
    <property type="entry name" value="Protein tyrosine phosphatase superfamily"/>
    <property type="match status" value="1"/>
</dbReference>
<dbReference type="AlphaFoldDB" id="A0A9P8RSR9"/>
<dbReference type="InterPro" id="IPR029021">
    <property type="entry name" value="Prot-tyrosine_phosphatase-like"/>
</dbReference>
<dbReference type="Gene3D" id="3.40.50.1820">
    <property type="entry name" value="alpha/beta hydrolase"/>
    <property type="match status" value="1"/>
</dbReference>
<dbReference type="PROSITE" id="PS00383">
    <property type="entry name" value="TYR_PHOSPHATASE_1"/>
    <property type="match status" value="1"/>
</dbReference>
<dbReference type="SUPFAM" id="SSF52799">
    <property type="entry name" value="(Phosphotyrosine protein) phosphatases II"/>
    <property type="match status" value="1"/>
</dbReference>
<evidence type="ECO:0000256" key="1">
    <source>
        <dbReference type="SAM" id="MobiDB-lite"/>
    </source>
</evidence>
<feature type="region of interest" description="Disordered" evidence="1">
    <location>
        <begin position="25"/>
        <end position="44"/>
    </location>
</feature>
<evidence type="ECO:0000313" key="3">
    <source>
        <dbReference type="EMBL" id="KAH0565246.1"/>
    </source>
</evidence>
<dbReference type="InterPro" id="IPR000340">
    <property type="entry name" value="Dual-sp_phosphatase_cat-dom"/>
</dbReference>
<dbReference type="FunFam" id="3.90.190.10:FF:000090">
    <property type="entry name" value="Dual specificity phosphatase catalytic domain protein"/>
    <property type="match status" value="1"/>
</dbReference>
<evidence type="ECO:0000259" key="2">
    <source>
        <dbReference type="PROSITE" id="PS50056"/>
    </source>
</evidence>